<dbReference type="SUPFAM" id="SSF55031">
    <property type="entry name" value="Bacterial exopeptidase dimerisation domain"/>
    <property type="match status" value="1"/>
</dbReference>
<proteinExistence type="inferred from homology"/>
<dbReference type="AlphaFoldDB" id="A0A221MA03"/>
<dbReference type="NCBIfam" id="TIGR01879">
    <property type="entry name" value="hydantase"/>
    <property type="match status" value="1"/>
</dbReference>
<sequence>MRKEGLLINGERLKNTMERFADFGRTENNGVTRLALSEEDGLARDFFCSSCEELGLSVKIDDLGNTYATLEGVENKPPIVIGSHLDSVKKGGRFDGVLGVLAGLEVIRTLVENKIKPQIPITVVNITNEEGARFEPSMMSSGILSGKFEKATMMEKVDANGITFREALQKIGYAGDYENRLEDATAFLELHIEQGPILERESISIGVVECVLGMVCYEIEVTGESDHAGTTPMDMRKDALFGTNNLIAEARKKLSALDNNLVYTMGRMNVYPNVHTVIPNKVVFSLEARHQNSETISQVEDIIQELTQFSSKEGCDVKVTKLWGRDTVWFNKEVCDLLEQSTKSLGYSYKKMVSGAGHDAQFLASYIPSAMIFVPSINGKSHAEEELTEWEDCEKGVNVLLETALTLSTSGKLSY</sequence>
<keyword evidence="3" id="KW-0479">Metal-binding</keyword>
<name>A0A221MA03_9BACI</name>
<dbReference type="GO" id="GO:0046872">
    <property type="term" value="F:metal ion binding"/>
    <property type="evidence" value="ECO:0007669"/>
    <property type="project" value="UniProtKB-KW"/>
</dbReference>
<protein>
    <submittedName>
        <fullName evidence="4">Zn-dependent hydrolase</fullName>
    </submittedName>
</protein>
<dbReference type="EMBL" id="CP022437">
    <property type="protein sequence ID" value="ASN04451.1"/>
    <property type="molecule type" value="Genomic_DNA"/>
</dbReference>
<dbReference type="InterPro" id="IPR036264">
    <property type="entry name" value="Bact_exopeptidase_dim_dom"/>
</dbReference>
<gene>
    <name evidence="4" type="ORF">CFK40_05215</name>
</gene>
<feature type="binding site" evidence="3">
    <location>
        <position position="84"/>
    </location>
    <ligand>
        <name>Zn(2+)</name>
        <dbReference type="ChEBI" id="CHEBI:29105"/>
        <label>1</label>
    </ligand>
</feature>
<feature type="binding site" evidence="3">
    <location>
        <position position="191"/>
    </location>
    <ligand>
        <name>Zn(2+)</name>
        <dbReference type="ChEBI" id="CHEBI:29105"/>
        <label>1</label>
    </ligand>
</feature>
<dbReference type="InterPro" id="IPR002933">
    <property type="entry name" value="Peptidase_M20"/>
</dbReference>
<dbReference type="NCBIfam" id="NF006771">
    <property type="entry name" value="PRK09290.1-5"/>
    <property type="match status" value="1"/>
</dbReference>
<dbReference type="SUPFAM" id="SSF53187">
    <property type="entry name" value="Zn-dependent exopeptidases"/>
    <property type="match status" value="1"/>
</dbReference>
<dbReference type="Pfam" id="PF01546">
    <property type="entry name" value="Peptidase_M20"/>
    <property type="match status" value="1"/>
</dbReference>
<dbReference type="RefSeq" id="WP_089531212.1">
    <property type="nucleotide sequence ID" value="NZ_CP022437.1"/>
</dbReference>
<feature type="binding site" evidence="3">
    <location>
        <position position="130"/>
    </location>
    <ligand>
        <name>Zn(2+)</name>
        <dbReference type="ChEBI" id="CHEBI:29105"/>
        <label>2</label>
    </ligand>
</feature>
<dbReference type="CDD" id="cd03884">
    <property type="entry name" value="M20_bAS"/>
    <property type="match status" value="1"/>
</dbReference>
<dbReference type="OrthoDB" id="9808195at2"/>
<dbReference type="PANTHER" id="PTHR32494:SF5">
    <property type="entry name" value="ALLANTOATE AMIDOHYDROLASE"/>
    <property type="match status" value="1"/>
</dbReference>
<dbReference type="PANTHER" id="PTHR32494">
    <property type="entry name" value="ALLANTOATE DEIMINASE-RELATED"/>
    <property type="match status" value="1"/>
</dbReference>
<dbReference type="InterPro" id="IPR010158">
    <property type="entry name" value="Amidase_Cbmase"/>
</dbReference>
<dbReference type="KEGG" id="vne:CFK40_05215"/>
<evidence type="ECO:0000256" key="1">
    <source>
        <dbReference type="ARBA" id="ARBA00006153"/>
    </source>
</evidence>
<comment type="cofactor">
    <cofactor evidence="3">
        <name>Zn(2+)</name>
        <dbReference type="ChEBI" id="CHEBI:29105"/>
    </cofactor>
    <text evidence="3">Binds 2 Zn(2+) ions per subunit.</text>
</comment>
<reference evidence="4 5" key="1">
    <citation type="journal article" date="2003" name="Int. J. Syst. Evol. Microbiol.">
        <title>Virgibacillus carmonensis sp. nov., Virgibacillus necropolis sp. nov. and Virgibacillus picturae sp. nov., three novel species isolated from deteriorated mural paintings, transfer of the species of the genus salibacillus to Virgibacillus, as Virgibacillus marismortui comb. nov. and Virgibacillus salexigens comb. nov., and emended description of the genus Virgibacillus.</title>
        <authorList>
            <person name="Heyrman J."/>
            <person name="Logan N.A."/>
            <person name="Busse H.J."/>
            <person name="Balcaen A."/>
            <person name="Lebbe L."/>
            <person name="Rodriguez-Diaz M."/>
            <person name="Swings J."/>
            <person name="De Vos P."/>
        </authorList>
    </citation>
    <scope>NUCLEOTIDE SEQUENCE [LARGE SCALE GENOMIC DNA]</scope>
    <source>
        <strain evidence="4 5">LMG 19488</strain>
    </source>
</reference>
<accession>A0A221MA03</accession>
<dbReference type="Gene3D" id="3.40.630.10">
    <property type="entry name" value="Zn peptidases"/>
    <property type="match status" value="1"/>
</dbReference>
<dbReference type="GO" id="GO:0016813">
    <property type="term" value="F:hydrolase activity, acting on carbon-nitrogen (but not peptide) bonds, in linear amidines"/>
    <property type="evidence" value="ECO:0007669"/>
    <property type="project" value="InterPro"/>
</dbReference>
<evidence type="ECO:0000313" key="5">
    <source>
        <dbReference type="Proteomes" id="UP000204391"/>
    </source>
</evidence>
<feature type="binding site" evidence="3">
    <location>
        <position position="95"/>
    </location>
    <ligand>
        <name>Zn(2+)</name>
        <dbReference type="ChEBI" id="CHEBI:29105"/>
        <label>1</label>
    </ligand>
</feature>
<organism evidence="4 5">
    <name type="scientific">Virgibacillus necropolis</name>
    <dbReference type="NCBI Taxonomy" id="163877"/>
    <lineage>
        <taxon>Bacteria</taxon>
        <taxon>Bacillati</taxon>
        <taxon>Bacillota</taxon>
        <taxon>Bacilli</taxon>
        <taxon>Bacillales</taxon>
        <taxon>Bacillaceae</taxon>
        <taxon>Virgibacillus</taxon>
    </lineage>
</organism>
<evidence type="ECO:0000256" key="3">
    <source>
        <dbReference type="PIRSR" id="PIRSR001235-1"/>
    </source>
</evidence>
<comment type="similarity">
    <text evidence="1">Belongs to the peptidase M20 family.</text>
</comment>
<keyword evidence="2 4" id="KW-0378">Hydrolase</keyword>
<dbReference type="PIRSF" id="PIRSF001235">
    <property type="entry name" value="Amidase_carbamoylase"/>
    <property type="match status" value="1"/>
</dbReference>
<dbReference type="Gene3D" id="3.30.70.360">
    <property type="match status" value="1"/>
</dbReference>
<evidence type="ECO:0000313" key="4">
    <source>
        <dbReference type="EMBL" id="ASN04451.1"/>
    </source>
</evidence>
<keyword evidence="3" id="KW-0862">Zinc</keyword>
<feature type="binding site" evidence="3">
    <location>
        <position position="382"/>
    </location>
    <ligand>
        <name>Zn(2+)</name>
        <dbReference type="ChEBI" id="CHEBI:29105"/>
        <label>2</label>
    </ligand>
</feature>
<feature type="binding site" evidence="3">
    <location>
        <position position="95"/>
    </location>
    <ligand>
        <name>Zn(2+)</name>
        <dbReference type="ChEBI" id="CHEBI:29105"/>
        <label>2</label>
    </ligand>
</feature>
<keyword evidence="5" id="KW-1185">Reference proteome</keyword>
<dbReference type="Proteomes" id="UP000204391">
    <property type="component" value="Chromosome"/>
</dbReference>
<evidence type="ECO:0000256" key="2">
    <source>
        <dbReference type="ARBA" id="ARBA00022801"/>
    </source>
</evidence>